<accession>A0ABY6HA25</accession>
<dbReference type="NCBIfam" id="TIGR00667">
    <property type="entry name" value="aat"/>
    <property type="match status" value="1"/>
</dbReference>
<dbReference type="InterPro" id="IPR042221">
    <property type="entry name" value="Leu/Phe-tRNA_Trfase_N"/>
</dbReference>
<comment type="catalytic activity">
    <reaction evidence="4">
        <text>N-terminal L-arginyl-[protein] + L-leucyl-tRNA(Leu) = N-terminal L-leucyl-L-arginyl-[protein] + tRNA(Leu) + H(+)</text>
        <dbReference type="Rhea" id="RHEA:50416"/>
        <dbReference type="Rhea" id="RHEA-COMP:9613"/>
        <dbReference type="Rhea" id="RHEA-COMP:9622"/>
        <dbReference type="Rhea" id="RHEA-COMP:12672"/>
        <dbReference type="Rhea" id="RHEA-COMP:12673"/>
        <dbReference type="ChEBI" id="CHEBI:15378"/>
        <dbReference type="ChEBI" id="CHEBI:64719"/>
        <dbReference type="ChEBI" id="CHEBI:78442"/>
        <dbReference type="ChEBI" id="CHEBI:78494"/>
        <dbReference type="ChEBI" id="CHEBI:133044"/>
        <dbReference type="EC" id="2.3.2.6"/>
    </reaction>
</comment>
<comment type="similarity">
    <text evidence="4">Belongs to the L/F-transferase family.</text>
</comment>
<dbReference type="GO" id="GO:0008914">
    <property type="term" value="F:leucyl-tRNA--protein transferase activity"/>
    <property type="evidence" value="ECO:0007669"/>
    <property type="project" value="UniProtKB-EC"/>
</dbReference>
<sequence>MFKNFKSQLIKMDARLFNGTLKAFYIKHIQYKGKAYFLTKELYFPPHTTANKSVRMGSAGELLAVGGDLSPERIIFAFKNGIYPSSLVDQPILWWTSEIRCVLFPEHLHISKVMWRLIKHNHFHLTVDKAFDDVINGCTESREAYTWLTPDRKKSCCTLHDLGYKHSIEVWQDGNLVAGLFGFSCGSYFYISSMFTRVNHASKFAMIALTIRLEELNCTMIDCGTWPTDHLKSMGVVTIERDEFLKRLDQSINVPAIINNWEELFENWDFCQAVKNHLVKNNLDPIS</sequence>
<comment type="catalytic activity">
    <reaction evidence="4">
        <text>N-terminal L-lysyl-[protein] + L-leucyl-tRNA(Leu) = N-terminal L-leucyl-L-lysyl-[protein] + tRNA(Leu) + H(+)</text>
        <dbReference type="Rhea" id="RHEA:12340"/>
        <dbReference type="Rhea" id="RHEA-COMP:9613"/>
        <dbReference type="Rhea" id="RHEA-COMP:9622"/>
        <dbReference type="Rhea" id="RHEA-COMP:12670"/>
        <dbReference type="Rhea" id="RHEA-COMP:12671"/>
        <dbReference type="ChEBI" id="CHEBI:15378"/>
        <dbReference type="ChEBI" id="CHEBI:65249"/>
        <dbReference type="ChEBI" id="CHEBI:78442"/>
        <dbReference type="ChEBI" id="CHEBI:78494"/>
        <dbReference type="ChEBI" id="CHEBI:133043"/>
        <dbReference type="EC" id="2.3.2.6"/>
    </reaction>
</comment>
<evidence type="ECO:0000256" key="1">
    <source>
        <dbReference type="ARBA" id="ARBA00022490"/>
    </source>
</evidence>
<evidence type="ECO:0000256" key="4">
    <source>
        <dbReference type="HAMAP-Rule" id="MF_00688"/>
    </source>
</evidence>
<comment type="function">
    <text evidence="4">Functions in the N-end rule pathway of protein degradation where it conjugates Leu, Phe and, less efficiently, Met from aminoacyl-tRNAs to the N-termini of proteins containing an N-terminal arginine or lysine.</text>
</comment>
<organism evidence="5 6">
    <name type="scientific">Acetobacterium wieringae</name>
    <dbReference type="NCBI Taxonomy" id="52694"/>
    <lineage>
        <taxon>Bacteria</taxon>
        <taxon>Bacillati</taxon>
        <taxon>Bacillota</taxon>
        <taxon>Clostridia</taxon>
        <taxon>Eubacteriales</taxon>
        <taxon>Eubacteriaceae</taxon>
        <taxon>Acetobacterium</taxon>
    </lineage>
</organism>
<dbReference type="InterPro" id="IPR016181">
    <property type="entry name" value="Acyl_CoA_acyltransferase"/>
</dbReference>
<dbReference type="EMBL" id="CP087994">
    <property type="protein sequence ID" value="UYO61323.1"/>
    <property type="molecule type" value="Genomic_DNA"/>
</dbReference>
<comment type="subcellular location">
    <subcellularLocation>
        <location evidence="4">Cytoplasm</location>
    </subcellularLocation>
</comment>
<dbReference type="Gene3D" id="3.40.630.70">
    <property type="entry name" value="Leucyl/phenylalanyl-tRNA-protein transferase, C-terminal domain"/>
    <property type="match status" value="1"/>
</dbReference>
<dbReference type="Pfam" id="PF03588">
    <property type="entry name" value="Leu_Phe_trans"/>
    <property type="match status" value="1"/>
</dbReference>
<evidence type="ECO:0000256" key="2">
    <source>
        <dbReference type="ARBA" id="ARBA00022679"/>
    </source>
</evidence>
<keyword evidence="6" id="KW-1185">Reference proteome</keyword>
<name>A0ABY6HA25_9FIRM</name>
<dbReference type="HAMAP" id="MF_00688">
    <property type="entry name" value="Leu_Phe_trans"/>
    <property type="match status" value="1"/>
</dbReference>
<dbReference type="RefSeq" id="WP_228883479.1">
    <property type="nucleotide sequence ID" value="NZ_CABIIK010000056.1"/>
</dbReference>
<dbReference type="Proteomes" id="UP001163550">
    <property type="component" value="Chromosome"/>
</dbReference>
<protein>
    <recommendedName>
        <fullName evidence="4">Leucyl/phenylalanyl-tRNA--protein transferase</fullName>
        <ecNumber evidence="4">2.3.2.6</ecNumber>
    </recommendedName>
    <alternativeName>
        <fullName evidence="4">L/F-transferase</fullName>
    </alternativeName>
    <alternativeName>
        <fullName evidence="4">Leucyltransferase</fullName>
    </alternativeName>
    <alternativeName>
        <fullName evidence="4">Phenyalanyltransferase</fullName>
    </alternativeName>
</protein>
<gene>
    <name evidence="4 5" type="primary">aat</name>
    <name evidence="5" type="ORF">LNN31_11045</name>
</gene>
<keyword evidence="1 4" id="KW-0963">Cytoplasm</keyword>
<evidence type="ECO:0000313" key="5">
    <source>
        <dbReference type="EMBL" id="UYO61323.1"/>
    </source>
</evidence>
<dbReference type="InterPro" id="IPR042203">
    <property type="entry name" value="Leu/Phe-tRNA_Trfase_C"/>
</dbReference>
<dbReference type="PANTHER" id="PTHR30098:SF2">
    <property type="entry name" value="LEUCYL_PHENYLALANYL-TRNA--PROTEIN TRANSFERASE"/>
    <property type="match status" value="1"/>
</dbReference>
<dbReference type="SUPFAM" id="SSF55729">
    <property type="entry name" value="Acyl-CoA N-acyltransferases (Nat)"/>
    <property type="match status" value="1"/>
</dbReference>
<dbReference type="InterPro" id="IPR004616">
    <property type="entry name" value="Leu/Phe-tRNA_Trfase"/>
</dbReference>
<keyword evidence="3 4" id="KW-0012">Acyltransferase</keyword>
<proteinExistence type="inferred from homology"/>
<dbReference type="EC" id="2.3.2.6" evidence="4"/>
<keyword evidence="2 4" id="KW-0808">Transferase</keyword>
<evidence type="ECO:0000313" key="6">
    <source>
        <dbReference type="Proteomes" id="UP001163550"/>
    </source>
</evidence>
<dbReference type="PANTHER" id="PTHR30098">
    <property type="entry name" value="LEUCYL/PHENYLALANYL-TRNA--PROTEIN TRANSFERASE"/>
    <property type="match status" value="1"/>
</dbReference>
<reference evidence="5" key="1">
    <citation type="submission" date="2021-11" db="EMBL/GenBank/DDBJ databases">
        <title>Isoprene-degrading acetogen.</title>
        <authorList>
            <person name="Yang Y."/>
            <person name="Jin H."/>
            <person name="Yan J."/>
        </authorList>
    </citation>
    <scope>NUCLEOTIDE SEQUENCE</scope>
    <source>
        <strain evidence="5">Berkeley</strain>
    </source>
</reference>
<evidence type="ECO:0000256" key="3">
    <source>
        <dbReference type="ARBA" id="ARBA00023315"/>
    </source>
</evidence>
<dbReference type="Gene3D" id="3.30.70.3550">
    <property type="entry name" value="Leucyl/phenylalanyl-tRNA-protein transferase, N-terminal domain"/>
    <property type="match status" value="1"/>
</dbReference>
<comment type="catalytic activity">
    <reaction evidence="4">
        <text>L-phenylalanyl-tRNA(Phe) + an N-terminal L-alpha-aminoacyl-[protein] = an N-terminal L-phenylalanyl-L-alpha-aminoacyl-[protein] + tRNA(Phe)</text>
        <dbReference type="Rhea" id="RHEA:43632"/>
        <dbReference type="Rhea" id="RHEA-COMP:9668"/>
        <dbReference type="Rhea" id="RHEA-COMP:9699"/>
        <dbReference type="Rhea" id="RHEA-COMP:10636"/>
        <dbReference type="Rhea" id="RHEA-COMP:10637"/>
        <dbReference type="ChEBI" id="CHEBI:78442"/>
        <dbReference type="ChEBI" id="CHEBI:78531"/>
        <dbReference type="ChEBI" id="CHEBI:78597"/>
        <dbReference type="ChEBI" id="CHEBI:83561"/>
        <dbReference type="EC" id="2.3.2.6"/>
    </reaction>
</comment>